<name>A0ABD2NWX4_9CUCU</name>
<organism evidence="1 2">
    <name type="scientific">Cryptolaemus montrouzieri</name>
    <dbReference type="NCBI Taxonomy" id="559131"/>
    <lineage>
        <taxon>Eukaryota</taxon>
        <taxon>Metazoa</taxon>
        <taxon>Ecdysozoa</taxon>
        <taxon>Arthropoda</taxon>
        <taxon>Hexapoda</taxon>
        <taxon>Insecta</taxon>
        <taxon>Pterygota</taxon>
        <taxon>Neoptera</taxon>
        <taxon>Endopterygota</taxon>
        <taxon>Coleoptera</taxon>
        <taxon>Polyphaga</taxon>
        <taxon>Cucujiformia</taxon>
        <taxon>Coccinelloidea</taxon>
        <taxon>Coccinellidae</taxon>
        <taxon>Scymninae</taxon>
        <taxon>Scymnini</taxon>
        <taxon>Cryptolaemus</taxon>
    </lineage>
</organism>
<evidence type="ECO:0000313" key="1">
    <source>
        <dbReference type="EMBL" id="KAL3283204.1"/>
    </source>
</evidence>
<accession>A0ABD2NWX4</accession>
<gene>
    <name evidence="1" type="ORF">HHI36_006353</name>
</gene>
<sequence>MKCTGFVVNKRTKDEVKDFEPVDERICEIRVKANPHNLSIISKTRRKISKLFYQRKEQNENALDTVALKPPNIINMYKIKVKNKLASLENEEDNAHSCEKLKPVIKDASKETLSTIEQEKSRDRSDEQCKSINERKNRAYRQLVQKHYTRIAEEEYR</sequence>
<dbReference type="EMBL" id="JABFTP020000144">
    <property type="protein sequence ID" value="KAL3283204.1"/>
    <property type="molecule type" value="Genomic_DNA"/>
</dbReference>
<evidence type="ECO:0000313" key="2">
    <source>
        <dbReference type="Proteomes" id="UP001516400"/>
    </source>
</evidence>
<proteinExistence type="predicted"/>
<dbReference type="AlphaFoldDB" id="A0ABD2NWX4"/>
<keyword evidence="2" id="KW-1185">Reference proteome</keyword>
<protein>
    <submittedName>
        <fullName evidence="1">Uncharacterized protein</fullName>
    </submittedName>
</protein>
<comment type="caution">
    <text evidence="1">The sequence shown here is derived from an EMBL/GenBank/DDBJ whole genome shotgun (WGS) entry which is preliminary data.</text>
</comment>
<reference evidence="1 2" key="1">
    <citation type="journal article" date="2021" name="BMC Biol.">
        <title>Horizontally acquired antibacterial genes associated with adaptive radiation of ladybird beetles.</title>
        <authorList>
            <person name="Li H.S."/>
            <person name="Tang X.F."/>
            <person name="Huang Y.H."/>
            <person name="Xu Z.Y."/>
            <person name="Chen M.L."/>
            <person name="Du X.Y."/>
            <person name="Qiu B.Y."/>
            <person name="Chen P.T."/>
            <person name="Zhang W."/>
            <person name="Slipinski A."/>
            <person name="Escalona H.E."/>
            <person name="Waterhouse R.M."/>
            <person name="Zwick A."/>
            <person name="Pang H."/>
        </authorList>
    </citation>
    <scope>NUCLEOTIDE SEQUENCE [LARGE SCALE GENOMIC DNA]</scope>
    <source>
        <strain evidence="1">SYSU2018</strain>
    </source>
</reference>
<dbReference type="Proteomes" id="UP001516400">
    <property type="component" value="Unassembled WGS sequence"/>
</dbReference>